<comment type="subcellular location">
    <subcellularLocation>
        <location evidence="1">Cytoplasm</location>
        <location evidence="1">P-body</location>
    </subcellularLocation>
</comment>
<feature type="compositionally biased region" description="Low complexity" evidence="3">
    <location>
        <begin position="215"/>
        <end position="244"/>
    </location>
</feature>
<gene>
    <name evidence="4" type="ORF">COCSUDRAFT_83665</name>
</gene>
<evidence type="ECO:0000313" key="5">
    <source>
        <dbReference type="Proteomes" id="UP000007264"/>
    </source>
</evidence>
<feature type="compositionally biased region" description="Low complexity" evidence="3">
    <location>
        <begin position="326"/>
        <end position="335"/>
    </location>
</feature>
<dbReference type="InterPro" id="IPR039900">
    <property type="entry name" value="Pat1-like"/>
</dbReference>
<dbReference type="KEGG" id="csl:COCSUDRAFT_83665"/>
<dbReference type="GeneID" id="17042759"/>
<evidence type="ECO:0000313" key="4">
    <source>
        <dbReference type="EMBL" id="EIE24972.1"/>
    </source>
</evidence>
<accession>I0Z2V3</accession>
<name>I0Z2V3_COCSC</name>
<protein>
    <recommendedName>
        <fullName evidence="6">mRNA decay factor PAT1 domain-containing protein</fullName>
    </recommendedName>
</protein>
<dbReference type="eggNOG" id="ENOG502QQ60">
    <property type="taxonomic scope" value="Eukaryota"/>
</dbReference>
<feature type="compositionally biased region" description="Gly residues" evidence="3">
    <location>
        <begin position="356"/>
        <end position="367"/>
    </location>
</feature>
<dbReference type="GO" id="GO:0000290">
    <property type="term" value="P:deadenylation-dependent decapping of nuclear-transcribed mRNA"/>
    <property type="evidence" value="ECO:0007669"/>
    <property type="project" value="InterPro"/>
</dbReference>
<organism evidence="4 5">
    <name type="scientific">Coccomyxa subellipsoidea (strain C-169)</name>
    <name type="common">Green microalga</name>
    <dbReference type="NCBI Taxonomy" id="574566"/>
    <lineage>
        <taxon>Eukaryota</taxon>
        <taxon>Viridiplantae</taxon>
        <taxon>Chlorophyta</taxon>
        <taxon>core chlorophytes</taxon>
        <taxon>Trebouxiophyceae</taxon>
        <taxon>Trebouxiophyceae incertae sedis</taxon>
        <taxon>Coccomyxaceae</taxon>
        <taxon>Coccomyxa</taxon>
        <taxon>Coccomyxa subellipsoidea</taxon>
    </lineage>
</organism>
<dbReference type="GO" id="GO:0033962">
    <property type="term" value="P:P-body assembly"/>
    <property type="evidence" value="ECO:0007669"/>
    <property type="project" value="TreeGrafter"/>
</dbReference>
<evidence type="ECO:0000256" key="3">
    <source>
        <dbReference type="SAM" id="MobiDB-lite"/>
    </source>
</evidence>
<dbReference type="Proteomes" id="UP000007264">
    <property type="component" value="Unassembled WGS sequence"/>
</dbReference>
<proteinExistence type="predicted"/>
<dbReference type="PANTHER" id="PTHR21551:SF0">
    <property type="entry name" value="PROTEIN ASSOCIATED WITH TOPO II RELATED-1, ISOFORM A"/>
    <property type="match status" value="1"/>
</dbReference>
<comment type="caution">
    <text evidence="4">The sequence shown here is derived from an EMBL/GenBank/DDBJ whole genome shotgun (WGS) entry which is preliminary data.</text>
</comment>
<dbReference type="GO" id="GO:0000932">
    <property type="term" value="C:P-body"/>
    <property type="evidence" value="ECO:0007669"/>
    <property type="project" value="UniProtKB-SubCell"/>
</dbReference>
<dbReference type="OrthoDB" id="74835at2759"/>
<dbReference type="GO" id="GO:0003723">
    <property type="term" value="F:RNA binding"/>
    <property type="evidence" value="ECO:0007669"/>
    <property type="project" value="TreeGrafter"/>
</dbReference>
<evidence type="ECO:0000256" key="2">
    <source>
        <dbReference type="ARBA" id="ARBA00022490"/>
    </source>
</evidence>
<sequence>MEGLEYGSETGNEKGRNRASGALEDSVQVNGEPFDAGQYSFFGDLGGDDGLGDELGGLEDGIEAPPEEEVLEDPDLRLIDGGNEEIEDLSYATMFANALDLEADTPQQPERMRMDDPVIQRPTPSQASSIGGRAESLRNNFGQQILTGPGLGDLSSSLPNTSAWGGFGDASSNAGAQGVLTAYDSPGLPGLNVPPLNQRPMTVDELEAQLIGQQQRNQLQQQQGLHGTPPQPGLLGFPPHAALPRPQPPAPHMQTAPGGPEQLGYQGLPPSALGNSLPAPPGHDRNFAGGPPLMGNPGVPGPRPPPYGPPPPMQFPGPRPPPPHMHPQLMQPGMQDHGGPPPGVYGSPERPPFGRGSPGDMGAWGRGGPHDMHGRGPGGPHQGHHQGSYPPPGPGFMPPRPSREAQYGNGMLGRRRAFGSRHMSTDEIEQILRIQWKSLHSGAPYHEDYYYQAYVHKHRAGRNTRWFAPEGLRELGPSEKVGTEPTAYVKLEGLGKIPFSNIRRPRPLMELEAKQPASDEDGEAEGSEPVAVRRRLEDEPLLAARIVVEDCLSLLLDVDDIDRMWAASGAQRDNKAALCQRRSLLLQAVTRNLRIPDTPKLPAEGAVDGVFLRLMALPKGRGMLTRALRLLYAPLSLSETVPGAPVADPSSLQIAWALLRNVRTLFGRTSNVGQKGAPRPGAVNEEIAAQAADRDIEVTSNMAVSAAELLKRLDSGTAVNGCMAALVAGDLLVAPGAGASRADCLLPLYVPGERSLERHAWLADLLIAILQRAQELGLAEYASERRAVPDNAAVVDGKAWRSHFGVFFKLVLEHVSTLVEVFTMATASGATEAAEYARAIVPVNLVRNLLPHATDFQREQLRAKLGMIS</sequence>
<feature type="compositionally biased region" description="Pro residues" evidence="3">
    <location>
        <begin position="389"/>
        <end position="400"/>
    </location>
</feature>
<evidence type="ECO:0000256" key="1">
    <source>
        <dbReference type="ARBA" id="ARBA00004201"/>
    </source>
</evidence>
<feature type="region of interest" description="Disordered" evidence="3">
    <location>
        <begin position="215"/>
        <end position="405"/>
    </location>
</feature>
<reference evidence="4 5" key="1">
    <citation type="journal article" date="2012" name="Genome Biol.">
        <title>The genome of the polar eukaryotic microalga coccomyxa subellipsoidea reveals traits of cold adaptation.</title>
        <authorList>
            <person name="Blanc G."/>
            <person name="Agarkova I."/>
            <person name="Grimwood J."/>
            <person name="Kuo A."/>
            <person name="Brueggeman A."/>
            <person name="Dunigan D."/>
            <person name="Gurnon J."/>
            <person name="Ladunga I."/>
            <person name="Lindquist E."/>
            <person name="Lucas S."/>
            <person name="Pangilinan J."/>
            <person name="Proschold T."/>
            <person name="Salamov A."/>
            <person name="Schmutz J."/>
            <person name="Weeks D."/>
            <person name="Yamada T."/>
            <person name="Claverie J.M."/>
            <person name="Grigoriev I."/>
            <person name="Van Etten J."/>
            <person name="Lomsadze A."/>
            <person name="Borodovsky M."/>
        </authorList>
    </citation>
    <scope>NUCLEOTIDE SEQUENCE [LARGE SCALE GENOMIC DNA]</scope>
    <source>
        <strain evidence="4 5">C-169</strain>
    </source>
</reference>
<feature type="compositionally biased region" description="Acidic residues" evidence="3">
    <location>
        <begin position="46"/>
        <end position="73"/>
    </location>
</feature>
<dbReference type="RefSeq" id="XP_005649516.1">
    <property type="nucleotide sequence ID" value="XM_005649459.1"/>
</dbReference>
<keyword evidence="2" id="KW-0963">Cytoplasm</keyword>
<feature type="region of interest" description="Disordered" evidence="3">
    <location>
        <begin position="1"/>
        <end position="75"/>
    </location>
</feature>
<dbReference type="AlphaFoldDB" id="I0Z2V3"/>
<feature type="compositionally biased region" description="Pro residues" evidence="3">
    <location>
        <begin position="299"/>
        <end position="325"/>
    </location>
</feature>
<dbReference type="PANTHER" id="PTHR21551">
    <property type="entry name" value="TOPOISOMERASE II-ASSOCIATED PROTEIN PAT1"/>
    <property type="match status" value="1"/>
</dbReference>
<keyword evidence="5" id="KW-1185">Reference proteome</keyword>
<evidence type="ECO:0008006" key="6">
    <source>
        <dbReference type="Google" id="ProtNLM"/>
    </source>
</evidence>
<dbReference type="EMBL" id="AGSI01000005">
    <property type="protein sequence ID" value="EIE24972.1"/>
    <property type="molecule type" value="Genomic_DNA"/>
</dbReference>